<dbReference type="EMBL" id="CP069450">
    <property type="protein sequence ID" value="QRO51685.1"/>
    <property type="molecule type" value="Genomic_DNA"/>
</dbReference>
<sequence>MKLDIGEIIRQEFEKSGLSASQFARMINKERTLVYHLFKRQSIDTDLLYQICMVLNVDLFSLFSEKLREENDIIGACHSQKTERVSSKRKIMLEVELDDEEYQKMIQKALNI</sequence>
<dbReference type="Proteomes" id="UP000654720">
    <property type="component" value="Chromosome"/>
</dbReference>
<evidence type="ECO:0000313" key="7">
    <source>
        <dbReference type="Proteomes" id="UP000286038"/>
    </source>
</evidence>
<dbReference type="Proteomes" id="UP000283589">
    <property type="component" value="Unassembled WGS sequence"/>
</dbReference>
<dbReference type="Proteomes" id="UP000286063">
    <property type="component" value="Unassembled WGS sequence"/>
</dbReference>
<evidence type="ECO:0000313" key="3">
    <source>
        <dbReference type="EMBL" id="RGV34324.1"/>
    </source>
</evidence>
<gene>
    <name evidence="3" type="ORF">DWW18_08390</name>
    <name evidence="5" type="ORF">DWZ68_04500</name>
    <name evidence="4" type="ORF">DXA50_14845</name>
    <name evidence="2" type="ORF">I6J59_08875</name>
</gene>
<evidence type="ECO:0000313" key="4">
    <source>
        <dbReference type="EMBL" id="RGY14449.1"/>
    </source>
</evidence>
<reference evidence="6 7" key="1">
    <citation type="submission" date="2018-08" db="EMBL/GenBank/DDBJ databases">
        <title>A genome reference for cultivated species of the human gut microbiota.</title>
        <authorList>
            <person name="Zou Y."/>
            <person name="Xue W."/>
            <person name="Luo G."/>
        </authorList>
    </citation>
    <scope>NUCLEOTIDE SEQUENCE [LARGE SCALE GENOMIC DNA]</scope>
    <source>
        <strain evidence="3 6">AF14-49</strain>
        <strain evidence="5 7">AF34-33</strain>
        <strain evidence="4 8">OF02-7</strain>
    </source>
</reference>
<dbReference type="EMBL" id="QRPV01000003">
    <property type="protein sequence ID" value="RHM46221.1"/>
    <property type="molecule type" value="Genomic_DNA"/>
</dbReference>
<dbReference type="AlphaFoldDB" id="A0A412X1S8"/>
<feature type="domain" description="HTH cro/C1-type" evidence="1">
    <location>
        <begin position="9"/>
        <end position="62"/>
    </location>
</feature>
<evidence type="ECO:0000259" key="1">
    <source>
        <dbReference type="PROSITE" id="PS50943"/>
    </source>
</evidence>
<dbReference type="RefSeq" id="WP_034502231.1">
    <property type="nucleotide sequence ID" value="NZ_CABJDM010000003.1"/>
</dbReference>
<dbReference type="EMBL" id="QSCR01000030">
    <property type="protein sequence ID" value="RGY14449.1"/>
    <property type="molecule type" value="Genomic_DNA"/>
</dbReference>
<reference evidence="2 9" key="2">
    <citation type="submission" date="2021-02" db="EMBL/GenBank/DDBJ databases">
        <title>FDA dAtabase for Regulatory Grade micrObial Sequences (FDA-ARGOS): Supporting development and validation of Infectious Disease Dx tests.</title>
        <authorList>
            <person name="Carlson P."/>
            <person name="Fischbach M."/>
            <person name="Hastie J."/>
            <person name="Bilen M."/>
            <person name="Cheng A."/>
            <person name="Tallon L."/>
            <person name="Sadzewicz L."/>
            <person name="Zhao X."/>
            <person name="Boylan J."/>
            <person name="Ott S."/>
            <person name="Bowen H."/>
            <person name="Vavikolanu K."/>
            <person name="Mehta A."/>
            <person name="Aluvathingal J."/>
            <person name="Nadendla S."/>
            <person name="Yan Y."/>
            <person name="Sichtig H."/>
        </authorList>
    </citation>
    <scope>NUCLEOTIDE SEQUENCE [LARGE SCALE GENOMIC DNA]</scope>
    <source>
        <strain evidence="2 9">FDAARGOS_1229</strain>
    </source>
</reference>
<dbReference type="InterPro" id="IPR010982">
    <property type="entry name" value="Lambda_DNA-bd_dom_sf"/>
</dbReference>
<dbReference type="EMBL" id="QRZA01000008">
    <property type="protein sequence ID" value="RGV34324.1"/>
    <property type="molecule type" value="Genomic_DNA"/>
</dbReference>
<dbReference type="Proteomes" id="UP000286038">
    <property type="component" value="Unassembled WGS sequence"/>
</dbReference>
<dbReference type="OrthoDB" id="1045046at2"/>
<evidence type="ECO:0000313" key="2">
    <source>
        <dbReference type="EMBL" id="QRO51685.1"/>
    </source>
</evidence>
<keyword evidence="9" id="KW-1185">Reference proteome</keyword>
<dbReference type="SUPFAM" id="SSF47413">
    <property type="entry name" value="lambda repressor-like DNA-binding domains"/>
    <property type="match status" value="1"/>
</dbReference>
<dbReference type="GO" id="GO:0003677">
    <property type="term" value="F:DNA binding"/>
    <property type="evidence" value="ECO:0007669"/>
    <property type="project" value="InterPro"/>
</dbReference>
<dbReference type="InterPro" id="IPR001387">
    <property type="entry name" value="Cro/C1-type_HTH"/>
</dbReference>
<protein>
    <submittedName>
        <fullName evidence="3">Transcriptional regulator</fullName>
    </submittedName>
</protein>
<evidence type="ECO:0000313" key="6">
    <source>
        <dbReference type="Proteomes" id="UP000283589"/>
    </source>
</evidence>
<dbReference type="Gene3D" id="1.10.260.40">
    <property type="entry name" value="lambda repressor-like DNA-binding domains"/>
    <property type="match status" value="1"/>
</dbReference>
<accession>A0A412X1S8</accession>
<dbReference type="STRING" id="1121130.GCA_000519105_02228"/>
<dbReference type="CDD" id="cd00093">
    <property type="entry name" value="HTH_XRE"/>
    <property type="match status" value="1"/>
</dbReference>
<dbReference type="PROSITE" id="PS50943">
    <property type="entry name" value="HTH_CROC1"/>
    <property type="match status" value="1"/>
</dbReference>
<evidence type="ECO:0000313" key="9">
    <source>
        <dbReference type="Proteomes" id="UP000654720"/>
    </source>
</evidence>
<proteinExistence type="predicted"/>
<evidence type="ECO:0000313" key="5">
    <source>
        <dbReference type="EMBL" id="RHM46221.1"/>
    </source>
</evidence>
<evidence type="ECO:0000313" key="8">
    <source>
        <dbReference type="Proteomes" id="UP000286063"/>
    </source>
</evidence>
<name>A0A412X1S8_9BACT</name>
<organism evidence="3 6">
    <name type="scientific">Butyricimonas virosa</name>
    <dbReference type="NCBI Taxonomy" id="544645"/>
    <lineage>
        <taxon>Bacteria</taxon>
        <taxon>Pseudomonadati</taxon>
        <taxon>Bacteroidota</taxon>
        <taxon>Bacteroidia</taxon>
        <taxon>Bacteroidales</taxon>
        <taxon>Odoribacteraceae</taxon>
        <taxon>Butyricimonas</taxon>
    </lineage>
</organism>
<dbReference type="GeneID" id="93099353"/>